<sequence>MRIGDPDVFLRRRTPRRRSQRAGNREESQQPRRRVSDWAPHTKEAISVARGSFLGVSSLGRRSTAPQESRWGGCVSKHRIYDKNQELVPCSGPFYRFAVESEADMKKASAVAGGSRDRLGCTGSTACKKEIKMVFKEIVREELGNIKQELLEELRRMIQDEVCESTGGIQRSCSEAIKEKKKENVIIIKPKIQQESEGTKN</sequence>
<gene>
    <name evidence="2" type="ORF">WN55_01828</name>
</gene>
<feature type="compositionally biased region" description="Basic and acidic residues" evidence="1">
    <location>
        <begin position="23"/>
        <end position="41"/>
    </location>
</feature>
<protein>
    <submittedName>
        <fullName evidence="2">Uncharacterized protein</fullName>
    </submittedName>
</protein>
<organism evidence="2 3">
    <name type="scientific">Dufourea novaeangliae</name>
    <name type="common">Sweat bee</name>
    <dbReference type="NCBI Taxonomy" id="178035"/>
    <lineage>
        <taxon>Eukaryota</taxon>
        <taxon>Metazoa</taxon>
        <taxon>Ecdysozoa</taxon>
        <taxon>Arthropoda</taxon>
        <taxon>Hexapoda</taxon>
        <taxon>Insecta</taxon>
        <taxon>Pterygota</taxon>
        <taxon>Neoptera</taxon>
        <taxon>Endopterygota</taxon>
        <taxon>Hymenoptera</taxon>
        <taxon>Apocrita</taxon>
        <taxon>Aculeata</taxon>
        <taxon>Apoidea</taxon>
        <taxon>Anthophila</taxon>
        <taxon>Halictidae</taxon>
        <taxon>Rophitinae</taxon>
        <taxon>Dufourea</taxon>
    </lineage>
</organism>
<name>A0A154PG05_DUFNO</name>
<accession>A0A154PG05</accession>
<proteinExistence type="predicted"/>
<feature type="region of interest" description="Disordered" evidence="1">
    <location>
        <begin position="1"/>
        <end position="41"/>
    </location>
</feature>
<evidence type="ECO:0000313" key="2">
    <source>
        <dbReference type="EMBL" id="KZC10816.1"/>
    </source>
</evidence>
<keyword evidence="3" id="KW-1185">Reference proteome</keyword>
<dbReference type="EMBL" id="KQ434898">
    <property type="protein sequence ID" value="KZC10816.1"/>
    <property type="molecule type" value="Genomic_DNA"/>
</dbReference>
<reference evidence="2 3" key="1">
    <citation type="submission" date="2015-07" db="EMBL/GenBank/DDBJ databases">
        <title>The genome of Dufourea novaeangliae.</title>
        <authorList>
            <person name="Pan H."/>
            <person name="Kapheim K."/>
        </authorList>
    </citation>
    <scope>NUCLEOTIDE SEQUENCE [LARGE SCALE GENOMIC DNA]</scope>
    <source>
        <strain evidence="2">0120121106</strain>
        <tissue evidence="2">Whole body</tissue>
    </source>
</reference>
<dbReference type="STRING" id="178035.A0A154PG05"/>
<feature type="compositionally biased region" description="Basic residues" evidence="1">
    <location>
        <begin position="11"/>
        <end position="20"/>
    </location>
</feature>
<dbReference type="AlphaFoldDB" id="A0A154PG05"/>
<evidence type="ECO:0000313" key="3">
    <source>
        <dbReference type="Proteomes" id="UP000076502"/>
    </source>
</evidence>
<feature type="compositionally biased region" description="Basic and acidic residues" evidence="1">
    <location>
        <begin position="1"/>
        <end position="10"/>
    </location>
</feature>
<dbReference type="Proteomes" id="UP000076502">
    <property type="component" value="Unassembled WGS sequence"/>
</dbReference>
<evidence type="ECO:0000256" key="1">
    <source>
        <dbReference type="SAM" id="MobiDB-lite"/>
    </source>
</evidence>